<gene>
    <name evidence="2" type="ORF">10.t00026</name>
    <name evidence="3" type="ORF">10.t00028</name>
</gene>
<protein>
    <submittedName>
        <fullName evidence="3">Uncharacterized protein</fullName>
    </submittedName>
</protein>
<name>Q2XNY7_ASPOF</name>
<evidence type="ECO:0000313" key="2">
    <source>
        <dbReference type="EMBL" id="ABB55283.1"/>
    </source>
</evidence>
<feature type="compositionally biased region" description="Polar residues" evidence="1">
    <location>
        <begin position="167"/>
        <end position="176"/>
    </location>
</feature>
<feature type="compositionally biased region" description="Basic and acidic residues" evidence="1">
    <location>
        <begin position="274"/>
        <end position="286"/>
    </location>
</feature>
<dbReference type="EMBL" id="DQ273271">
    <property type="protein sequence ID" value="ABB55283.1"/>
    <property type="molecule type" value="Genomic_DNA"/>
</dbReference>
<feature type="region of interest" description="Disordered" evidence="1">
    <location>
        <begin position="199"/>
        <end position="311"/>
    </location>
</feature>
<feature type="compositionally biased region" description="Basic and acidic residues" evidence="1">
    <location>
        <begin position="211"/>
        <end position="225"/>
    </location>
</feature>
<dbReference type="AlphaFoldDB" id="Q2XNY7"/>
<reference evidence="3" key="1">
    <citation type="submission" date="2005-10" db="EMBL/GenBank/DDBJ databases">
        <title>Comparative Sequence and Genetic Analyses of the Asparagus, Onion, and Rice Genomes Reveal Similar Structures, But No Microsynteny.</title>
        <authorList>
            <person name="Jernej J."/>
            <person name="Suzuki G."/>
            <person name="McCallum J."/>
            <person name="Cheung F."/>
            <person name="Arbogast T."/>
            <person name="Tallon L.J."/>
            <person name="Smith S."/>
            <person name="Utterback T."/>
            <person name="Havey M.J."/>
            <person name="Town C.D."/>
        </authorList>
    </citation>
    <scope>NUCLEOTIDE SEQUENCE</scope>
</reference>
<dbReference type="EMBL" id="DQ273271">
    <property type="protein sequence ID" value="ABB55285.1"/>
    <property type="molecule type" value="Genomic_DNA"/>
</dbReference>
<feature type="region of interest" description="Disordered" evidence="1">
    <location>
        <begin position="55"/>
        <end position="79"/>
    </location>
</feature>
<accession>Q2XNY7</accession>
<feature type="region of interest" description="Disordered" evidence="1">
    <location>
        <begin position="146"/>
        <end position="185"/>
    </location>
</feature>
<evidence type="ECO:0000256" key="1">
    <source>
        <dbReference type="SAM" id="MobiDB-lite"/>
    </source>
</evidence>
<proteinExistence type="predicted"/>
<feature type="compositionally biased region" description="Low complexity" evidence="1">
    <location>
        <begin position="243"/>
        <end position="253"/>
    </location>
</feature>
<evidence type="ECO:0000313" key="3">
    <source>
        <dbReference type="EMBL" id="ABB55285.1"/>
    </source>
</evidence>
<sequence length="311" mass="34940">MESITKKDTNFPANNLATTVGATDLAAEIGASQPRIQIPVVEEVEYEFDQTKFEEYLSSSSRSTSPRKSKKSKFSSNKKVRWYEEVEATNDDLISIDAKVASGEAPPTSNQIKLVPTNSSITKGAVTLSKRARQRQRQRLAKQIAKAMESTDGVRYNADLKNKRGKQPQQQMNGAPSKSPMMEWVRVKRNRSTLEERIRKRRALSAQARVQAEEARRKLQKEVAKKPPPTRKVWRPKSEAAVQTKKQQLQPPTKIQPPANPAKSPRIPIATPGDHAESSRRREPVLERFGPIADERSKAPIQECLGSLRKP</sequence>
<organism evidence="3">
    <name type="scientific">Asparagus officinalis</name>
    <name type="common">Garden asparagus</name>
    <dbReference type="NCBI Taxonomy" id="4686"/>
    <lineage>
        <taxon>Eukaryota</taxon>
        <taxon>Viridiplantae</taxon>
        <taxon>Streptophyta</taxon>
        <taxon>Embryophyta</taxon>
        <taxon>Tracheophyta</taxon>
        <taxon>Spermatophyta</taxon>
        <taxon>Magnoliopsida</taxon>
        <taxon>Liliopsida</taxon>
        <taxon>Asparagales</taxon>
        <taxon>Asparagaceae</taxon>
        <taxon>Asparagoideae</taxon>
        <taxon>Asparagus</taxon>
    </lineage>
</organism>
<feature type="compositionally biased region" description="Basic residues" evidence="1">
    <location>
        <begin position="65"/>
        <end position="79"/>
    </location>
</feature>